<organism evidence="1 2">
    <name type="scientific">Parelaphostrongylus tenuis</name>
    <name type="common">Meningeal worm</name>
    <dbReference type="NCBI Taxonomy" id="148309"/>
    <lineage>
        <taxon>Eukaryota</taxon>
        <taxon>Metazoa</taxon>
        <taxon>Ecdysozoa</taxon>
        <taxon>Nematoda</taxon>
        <taxon>Chromadorea</taxon>
        <taxon>Rhabditida</taxon>
        <taxon>Rhabditina</taxon>
        <taxon>Rhabditomorpha</taxon>
        <taxon>Strongyloidea</taxon>
        <taxon>Metastrongylidae</taxon>
        <taxon>Parelaphostrongylus</taxon>
    </lineage>
</organism>
<proteinExistence type="predicted"/>
<protein>
    <submittedName>
        <fullName evidence="1">Uncharacterized protein</fullName>
    </submittedName>
</protein>
<gene>
    <name evidence="1" type="ORF">KIN20_002826</name>
</gene>
<name>A0AAD5QD84_PARTN</name>
<keyword evidence="2" id="KW-1185">Reference proteome</keyword>
<accession>A0AAD5QD84</accession>
<dbReference type="AlphaFoldDB" id="A0AAD5QD84"/>
<reference evidence="1" key="1">
    <citation type="submission" date="2021-06" db="EMBL/GenBank/DDBJ databases">
        <title>Parelaphostrongylus tenuis whole genome reference sequence.</title>
        <authorList>
            <person name="Garwood T.J."/>
            <person name="Larsen P.A."/>
            <person name="Fountain-Jones N.M."/>
            <person name="Garbe J.R."/>
            <person name="Macchietto M.G."/>
            <person name="Kania S.A."/>
            <person name="Gerhold R.W."/>
            <person name="Richards J.E."/>
            <person name="Wolf T.M."/>
        </authorList>
    </citation>
    <scope>NUCLEOTIDE SEQUENCE</scope>
    <source>
        <strain evidence="1">MNPRO001-30</strain>
        <tissue evidence="1">Meninges</tissue>
    </source>
</reference>
<dbReference type="EMBL" id="JAHQIW010000367">
    <property type="protein sequence ID" value="KAJ1347698.1"/>
    <property type="molecule type" value="Genomic_DNA"/>
</dbReference>
<evidence type="ECO:0000313" key="1">
    <source>
        <dbReference type="EMBL" id="KAJ1347698.1"/>
    </source>
</evidence>
<comment type="caution">
    <text evidence="1">The sequence shown here is derived from an EMBL/GenBank/DDBJ whole genome shotgun (WGS) entry which is preliminary data.</text>
</comment>
<evidence type="ECO:0000313" key="2">
    <source>
        <dbReference type="Proteomes" id="UP001196413"/>
    </source>
</evidence>
<dbReference type="Proteomes" id="UP001196413">
    <property type="component" value="Unassembled WGS sequence"/>
</dbReference>
<sequence length="178" mass="19956">MAVLASGWYHCLVGLIYGWAGLPLEWFCMSGSTTLPKSFSVAVLPVERVFIPGSASTQMVFMSVGTTFRMGFYVWQYYPSDELCLAVLYFGWFVGTPELHFEWVSMSDTALRMDFSLATLPVDCVSTSDSTTIRMVAMSTGNTLWMGFNVWQYYASNGFPFLARLPSSMNYMFGSITL</sequence>